<sequence length="223" mass="24846">MNKAVLMSLQGGRRMLVAVLIVGLCVPVLLHAHPHAWIDLSVELHMDEQRQLSGLTQTWVFDPVYTLILLEELDEEHPEDARAEQLRGMAARMITSMGDYDYLTRIEVDEERLRATEVTNVEAQLTAGEQLQFRFTLQLPEQVDARGSSVSYMIYDPVYYIEMLHPSADAVSLNGATDACQVTIDEPKPDPSQIARAAAVDLGAASADGLGRHFAQRVNLQCR</sequence>
<gene>
    <name evidence="1" type="ORF">J2T57_002555</name>
</gene>
<name>A0AAE3G413_9GAMM</name>
<dbReference type="Proteomes" id="UP001205843">
    <property type="component" value="Unassembled WGS sequence"/>
</dbReference>
<accession>A0AAE3G413</accession>
<evidence type="ECO:0000313" key="2">
    <source>
        <dbReference type="Proteomes" id="UP001205843"/>
    </source>
</evidence>
<protein>
    <submittedName>
        <fullName evidence="1">ABC-type uncharacterized transport system substrate-binding protein</fullName>
    </submittedName>
</protein>
<comment type="caution">
    <text evidence="1">The sequence shown here is derived from an EMBL/GenBank/DDBJ whole genome shotgun (WGS) entry which is preliminary data.</text>
</comment>
<keyword evidence="2" id="KW-1185">Reference proteome</keyword>
<reference evidence="1" key="1">
    <citation type="submission" date="2022-03" db="EMBL/GenBank/DDBJ databases">
        <title>Genomic Encyclopedia of Type Strains, Phase III (KMG-III): the genomes of soil and plant-associated and newly described type strains.</title>
        <authorList>
            <person name="Whitman W."/>
        </authorList>
    </citation>
    <scope>NUCLEOTIDE SEQUENCE</scope>
    <source>
        <strain evidence="1">ANL 6-2</strain>
    </source>
</reference>
<organism evidence="1 2">
    <name type="scientific">Natronocella acetinitrilica</name>
    <dbReference type="NCBI Taxonomy" id="414046"/>
    <lineage>
        <taxon>Bacteria</taxon>
        <taxon>Pseudomonadati</taxon>
        <taxon>Pseudomonadota</taxon>
        <taxon>Gammaproteobacteria</taxon>
        <taxon>Chromatiales</taxon>
        <taxon>Ectothiorhodospiraceae</taxon>
        <taxon>Natronocella</taxon>
    </lineage>
</organism>
<dbReference type="EMBL" id="JALJXV010000006">
    <property type="protein sequence ID" value="MCP1675405.1"/>
    <property type="molecule type" value="Genomic_DNA"/>
</dbReference>
<evidence type="ECO:0000313" key="1">
    <source>
        <dbReference type="EMBL" id="MCP1675405.1"/>
    </source>
</evidence>
<proteinExistence type="predicted"/>
<dbReference type="Pfam" id="PF06226">
    <property type="entry name" value="DUF1007"/>
    <property type="match status" value="1"/>
</dbReference>
<dbReference type="InterPro" id="IPR010412">
    <property type="entry name" value="DUF1007"/>
</dbReference>
<dbReference type="AlphaFoldDB" id="A0AAE3G413"/>